<dbReference type="CDD" id="cd02009">
    <property type="entry name" value="TPP_SHCHC_synthase"/>
    <property type="match status" value="1"/>
</dbReference>
<dbReference type="InterPro" id="IPR011766">
    <property type="entry name" value="TPP_enzyme_TPP-bd"/>
</dbReference>
<keyword evidence="6" id="KW-0456">Lyase</keyword>
<proteinExistence type="inferred from homology"/>
<dbReference type="InterPro" id="IPR013342">
    <property type="entry name" value="Mandelate_racemase_C"/>
</dbReference>
<organism evidence="8 9">
    <name type="scientific">Zingiber officinale</name>
    <name type="common">Ginger</name>
    <name type="synonym">Amomum zingiber</name>
    <dbReference type="NCBI Taxonomy" id="94328"/>
    <lineage>
        <taxon>Eukaryota</taxon>
        <taxon>Viridiplantae</taxon>
        <taxon>Streptophyta</taxon>
        <taxon>Embryophyta</taxon>
        <taxon>Tracheophyta</taxon>
        <taxon>Spermatophyta</taxon>
        <taxon>Magnoliopsida</taxon>
        <taxon>Liliopsida</taxon>
        <taxon>Zingiberales</taxon>
        <taxon>Zingiberaceae</taxon>
        <taxon>Zingiber</taxon>
    </lineage>
</organism>
<dbReference type="SFLD" id="SFLDG00180">
    <property type="entry name" value="muconate_cycloisomerase"/>
    <property type="match status" value="1"/>
</dbReference>
<evidence type="ECO:0000256" key="4">
    <source>
        <dbReference type="ARBA" id="ARBA00023052"/>
    </source>
</evidence>
<reference evidence="8 9" key="1">
    <citation type="submission" date="2020-08" db="EMBL/GenBank/DDBJ databases">
        <title>Plant Genome Project.</title>
        <authorList>
            <person name="Zhang R.-G."/>
        </authorList>
    </citation>
    <scope>NUCLEOTIDE SEQUENCE [LARGE SCALE GENOMIC DNA]</scope>
    <source>
        <tissue evidence="8">Rhizome</tissue>
    </source>
</reference>
<dbReference type="InterPro" id="IPR012001">
    <property type="entry name" value="Thiamin_PyroP_enz_TPP-bd_dom"/>
</dbReference>
<dbReference type="PANTHER" id="PTHR42916:SF1">
    <property type="entry name" value="PROTEIN PHYLLO, CHLOROPLASTIC"/>
    <property type="match status" value="1"/>
</dbReference>
<dbReference type="CDD" id="cd07037">
    <property type="entry name" value="TPP_PYR_MenD"/>
    <property type="match status" value="1"/>
</dbReference>
<dbReference type="InterPro" id="IPR029017">
    <property type="entry name" value="Enolase-like_N"/>
</dbReference>
<dbReference type="InterPro" id="IPR018110">
    <property type="entry name" value="Mandel_Rmase/mucon_lact_enz_CS"/>
</dbReference>
<evidence type="ECO:0000256" key="3">
    <source>
        <dbReference type="ARBA" id="ARBA00022842"/>
    </source>
</evidence>
<keyword evidence="3" id="KW-0460">Magnesium</keyword>
<dbReference type="Gene3D" id="3.40.50.970">
    <property type="match status" value="2"/>
</dbReference>
<dbReference type="SUPFAM" id="SSF51604">
    <property type="entry name" value="Enolase C-terminal domain-like"/>
    <property type="match status" value="1"/>
</dbReference>
<dbReference type="EMBL" id="JACMSC010000016">
    <property type="protein sequence ID" value="KAG6481400.1"/>
    <property type="molecule type" value="Genomic_DNA"/>
</dbReference>
<dbReference type="NCBIfam" id="TIGR00173">
    <property type="entry name" value="menD"/>
    <property type="match status" value="1"/>
</dbReference>
<evidence type="ECO:0000313" key="8">
    <source>
        <dbReference type="EMBL" id="KAG6481400.1"/>
    </source>
</evidence>
<protein>
    <recommendedName>
        <fullName evidence="7">Mandelate racemase/muconate lactonizing enzyme C-terminal domain-containing protein</fullName>
    </recommendedName>
</protein>
<gene>
    <name evidence="8" type="ORF">ZIOFF_058001</name>
</gene>
<dbReference type="GO" id="GO:0016829">
    <property type="term" value="F:lyase activity"/>
    <property type="evidence" value="ECO:0007669"/>
    <property type="project" value="UniProtKB-KW"/>
</dbReference>
<dbReference type="InterPro" id="IPR004433">
    <property type="entry name" value="MenaQ_synth_MenD"/>
</dbReference>
<evidence type="ECO:0000256" key="2">
    <source>
        <dbReference type="ARBA" id="ARBA00022723"/>
    </source>
</evidence>
<dbReference type="PROSITE" id="PS00909">
    <property type="entry name" value="MR_MLE_2"/>
    <property type="match status" value="1"/>
</dbReference>
<dbReference type="SUPFAM" id="SSF54826">
    <property type="entry name" value="Enolase N-terminal domain-like"/>
    <property type="match status" value="1"/>
</dbReference>
<dbReference type="InterPro" id="IPR000073">
    <property type="entry name" value="AB_hydrolase_1"/>
</dbReference>
<dbReference type="InterPro" id="IPR032264">
    <property type="entry name" value="MenD_middle"/>
</dbReference>
<dbReference type="GO" id="GO:0030976">
    <property type="term" value="F:thiamine pyrophosphate binding"/>
    <property type="evidence" value="ECO:0007669"/>
    <property type="project" value="InterPro"/>
</dbReference>
<evidence type="ECO:0000256" key="1">
    <source>
        <dbReference type="ARBA" id="ARBA00022679"/>
    </source>
</evidence>
<dbReference type="PANTHER" id="PTHR42916">
    <property type="entry name" value="2-SUCCINYL-5-ENOLPYRUVYL-6-HYDROXY-3-CYCLOHEXENE-1-CARBOXYLATE SYNTHASE"/>
    <property type="match status" value="1"/>
</dbReference>
<evidence type="ECO:0000259" key="7">
    <source>
        <dbReference type="SMART" id="SM00922"/>
    </source>
</evidence>
<dbReference type="Gene3D" id="3.30.390.10">
    <property type="entry name" value="Enolase-like, N-terminal domain"/>
    <property type="match status" value="1"/>
</dbReference>
<keyword evidence="4" id="KW-0786">Thiamine pyrophosphate</keyword>
<dbReference type="Gene3D" id="3.40.50.1820">
    <property type="entry name" value="alpha/beta hydrolase"/>
    <property type="match status" value="1"/>
</dbReference>
<comment type="caution">
    <text evidence="8">The sequence shown here is derived from an EMBL/GenBank/DDBJ whole genome shotgun (WGS) entry which is preliminary data.</text>
</comment>
<dbReference type="InterPro" id="IPR029035">
    <property type="entry name" value="DHS-like_NAD/FAD-binding_dom"/>
</dbReference>
<dbReference type="Pfam" id="PF12697">
    <property type="entry name" value="Abhydrolase_6"/>
    <property type="match status" value="1"/>
</dbReference>
<evidence type="ECO:0000256" key="5">
    <source>
        <dbReference type="ARBA" id="ARBA00023211"/>
    </source>
</evidence>
<keyword evidence="5" id="KW-0464">Manganese</keyword>
<dbReference type="InterPro" id="IPR029065">
    <property type="entry name" value="Enolase_C-like"/>
</dbReference>
<dbReference type="GO" id="GO:0046872">
    <property type="term" value="F:metal ion binding"/>
    <property type="evidence" value="ECO:0007669"/>
    <property type="project" value="UniProtKB-KW"/>
</dbReference>
<dbReference type="GO" id="GO:0009234">
    <property type="term" value="P:menaquinone biosynthetic process"/>
    <property type="evidence" value="ECO:0007669"/>
    <property type="project" value="InterPro"/>
</dbReference>
<dbReference type="HAMAP" id="MF_01659">
    <property type="entry name" value="MenD"/>
    <property type="match status" value="1"/>
</dbReference>
<dbReference type="Pfam" id="PF02776">
    <property type="entry name" value="TPP_enzyme_N"/>
    <property type="match status" value="1"/>
</dbReference>
<dbReference type="Gene3D" id="3.20.20.120">
    <property type="entry name" value="Enolase-like C-terminal domain"/>
    <property type="match status" value="1"/>
</dbReference>
<dbReference type="SUPFAM" id="SSF53474">
    <property type="entry name" value="alpha/beta-Hydrolases"/>
    <property type="match status" value="1"/>
</dbReference>
<dbReference type="Pfam" id="PF16582">
    <property type="entry name" value="TPP_enzyme_M_2"/>
    <property type="match status" value="1"/>
</dbReference>
<dbReference type="GO" id="GO:0009063">
    <property type="term" value="P:amino acid catabolic process"/>
    <property type="evidence" value="ECO:0007669"/>
    <property type="project" value="InterPro"/>
</dbReference>
<dbReference type="InterPro" id="IPR036849">
    <property type="entry name" value="Enolase-like_C_sf"/>
</dbReference>
<dbReference type="Pfam" id="PF02775">
    <property type="entry name" value="TPP_enzyme_C"/>
    <property type="match status" value="1"/>
</dbReference>
<dbReference type="InterPro" id="IPR029061">
    <property type="entry name" value="THDP-binding"/>
</dbReference>
<evidence type="ECO:0000256" key="6">
    <source>
        <dbReference type="ARBA" id="ARBA00023239"/>
    </source>
</evidence>
<dbReference type="Pfam" id="PF13378">
    <property type="entry name" value="MR_MLE_C"/>
    <property type="match status" value="1"/>
</dbReference>
<dbReference type="InterPro" id="IPR029058">
    <property type="entry name" value="AB_hydrolase_fold"/>
</dbReference>
<dbReference type="Gene3D" id="3.40.50.1220">
    <property type="entry name" value="TPP-binding domain"/>
    <property type="match status" value="1"/>
</dbReference>
<dbReference type="GO" id="GO:0070204">
    <property type="term" value="F:2-succinyl-5-enolpyruvyl-6-hydroxy-3-cyclohexene-1-carboxylic-acid synthase activity"/>
    <property type="evidence" value="ECO:0007669"/>
    <property type="project" value="InterPro"/>
</dbReference>
<sequence>MIEREGRGARMRKKGDLVIPIFFFNFATHQNHLRYLSIDSPLIRAYGFLGNYIDGSLLVEMLSSYFLCIPQFVVEEHMGCSILAATLVWDDHMLYTFADAINAFEINVHQMRYYIPQVSTIDKLWMNHADKKSPLVGKKDIQMVFLNAELLAGWNFSQANNNIQEKELPTSCQFYFRHSSTMSVGTIRIMDSHGSICLAEDYANINTVWASLIVEECVRLGLTYFCIAPGSRSSPLAIAACRHPYTTCFSSYDERSLAFHAVGYAKGSHKPAVVITSSGTAVSNLLPAVVEAHHDFTPLILLTADRPPELHDAGANQSIDQVNHFGKFAKFFGLPAAMDQVPVRMILTTIDSALHYATQVPFGPVHINCPFREPLEDSPKEWTIDCLKGLDSWFAKTEPYTKYITMQLLFASNNCNSQLAEVTAIIQRAERGLLLIGAIENEDEIFASSLLVKHLSWPVVCDIMSGLRLRRVLSSFSEMKFLFIDHMDHALLSDSVRSWAHPDVVLQLGRRITSKRISQFLEFCSPSSYILVDKFPCRHDPSHIVTHRVQSTIIEFTHILQKIQFPRQAGRWRTFLNKLNAAVAQEIEFQIYSKCFLTEPYVAHVIGEVLNDDTSLFIGNSMVIRDIDMYGKGWLSSMSYDYQTVSNLGVEFQGFRVAGNRGASGIDGVLSTAVGFAVGCNKHVLCLIGDVSFLHDTNGLAILNERVKRKPLTVVVINNHGGGIFSLLPVAERANPDVLNKFFYTCHNISIERLCTAHSVKHFLVRTMSELQNALSKSQHEQYDCVIEVESSIVENANFHRIRLRSYVMNIFYVCDRIQLCAPLTSSLLNGEMESFFHEGFILRIYLDNNIVGLGEVAPIEIHAEDLLDVEEQLRFLVHKLVGSNISFIPLLRGSFSEWIWRSLAIPASSIFPSVKCGLEMAILNTLAMNEASSFFDVISGYGSSSVEPLLDADGNDGPKQIEICALIDHSGSPKEIADVVYQLVDEGFNTIKLKVARRKNPLEDVEVIRAIRQVVGYKINIRVDANRKWTYEEALQFGSCVKHFNLQFIEEPVNREMDILKFCDESSLPVALDETIDNLKGDLFHGLKKFAHPGIVAIVIKPSVIGGFENAATVAKWAQLHKKIAIVSSAFESSVSLSVYIQFAYYLERQNAAVCKIEGRELNAALAHGLGTYRWLKEDVTSSGIDICMSSDRYRLVASVEKAENFLKLVQINKANIQKSYSEEQTSAYQTEVDGEFFSCSFKFLKVGQNLNNRTVVFLHGFLGTSEEWIPIIRSISASVHCISIDLPGHGESKLQSLVDKSSKQRLDLSVESVANILLKLISGITSGKVILVGYSMGARIALNMAVKYKEKVIGAVIISGSPGLRNETTKRIRVAQDEAKANFLVEHGLECFLDLWYSGILWRRLFLSNVSRLRGHPNFSHIKSSRSRHKDIQGLANVLSSLSVGKQLSLWDDLKHLQTPLLFIVGEKDTKFREIAQQMCSEIKRGSIADHHRQRKLFDTIVVPDCGHAVHLENPLCVINAVRKFVERWEQK</sequence>
<dbReference type="SUPFAM" id="SSF52518">
    <property type="entry name" value="Thiamin diphosphate-binding fold (THDP-binding)"/>
    <property type="match status" value="2"/>
</dbReference>
<dbReference type="SUPFAM" id="SSF52467">
    <property type="entry name" value="DHS-like NAD/FAD-binding domain"/>
    <property type="match status" value="1"/>
</dbReference>
<accession>A0A8J5FA43</accession>
<dbReference type="Proteomes" id="UP000734854">
    <property type="component" value="Unassembled WGS sequence"/>
</dbReference>
<dbReference type="SFLD" id="SFLDS00001">
    <property type="entry name" value="Enolase"/>
    <property type="match status" value="1"/>
</dbReference>
<feature type="domain" description="Mandelate racemase/muconate lactonizing enzyme C-terminal" evidence="7">
    <location>
        <begin position="974"/>
        <end position="1070"/>
    </location>
</feature>
<keyword evidence="9" id="KW-1185">Reference proteome</keyword>
<keyword evidence="1" id="KW-0808">Transferase</keyword>
<dbReference type="SMART" id="SM00922">
    <property type="entry name" value="MR_MLE"/>
    <property type="match status" value="1"/>
</dbReference>
<evidence type="ECO:0000313" key="9">
    <source>
        <dbReference type="Proteomes" id="UP000734854"/>
    </source>
</evidence>
<name>A0A8J5FA43_ZINOF</name>
<keyword evidence="2" id="KW-0479">Metal-binding</keyword>
<dbReference type="NCBIfam" id="TIGR01927">
    <property type="entry name" value="menC_gam_Gplu"/>
    <property type="match status" value="1"/>
</dbReference>
<dbReference type="SFLD" id="SFLDF00009">
    <property type="entry name" value="o-succinylbenzoate_synthase"/>
    <property type="match status" value="1"/>
</dbReference>